<keyword evidence="2 5" id="KW-0812">Transmembrane</keyword>
<dbReference type="RefSeq" id="WP_183213003.1">
    <property type="nucleotide sequence ID" value="NZ_JACHOR010000002.1"/>
</dbReference>
<proteinExistence type="predicted"/>
<evidence type="ECO:0000313" key="6">
    <source>
        <dbReference type="EMBL" id="MBB5746057.1"/>
    </source>
</evidence>
<dbReference type="EMBL" id="JACHOR010000002">
    <property type="protein sequence ID" value="MBB5746057.1"/>
    <property type="molecule type" value="Genomic_DNA"/>
</dbReference>
<protein>
    <submittedName>
        <fullName evidence="6">Uncharacterized protein</fullName>
    </submittedName>
</protein>
<feature type="transmembrane region" description="Helical" evidence="5">
    <location>
        <begin position="39"/>
        <end position="59"/>
    </location>
</feature>
<accession>A0A7W9CIZ6</accession>
<dbReference type="SUPFAM" id="SSF161098">
    <property type="entry name" value="MetI-like"/>
    <property type="match status" value="1"/>
</dbReference>
<evidence type="ECO:0000256" key="1">
    <source>
        <dbReference type="ARBA" id="ARBA00004141"/>
    </source>
</evidence>
<comment type="subcellular location">
    <subcellularLocation>
        <location evidence="1">Membrane</location>
        <topology evidence="1">Multi-pass membrane protein</topology>
    </subcellularLocation>
</comment>
<feature type="transmembrane region" description="Helical" evidence="5">
    <location>
        <begin position="65"/>
        <end position="84"/>
    </location>
</feature>
<sequence>MSALFSSGHVVDLILIVMVIEAGWLLTRKSRFGRDRMQPLDIALAFLPGVCLLLALRVALTGGPWPWVAVAVTASFPFHLLDLARRRAR</sequence>
<feature type="transmembrane region" description="Helical" evidence="5">
    <location>
        <begin position="6"/>
        <end position="27"/>
    </location>
</feature>
<keyword evidence="7" id="KW-1185">Reference proteome</keyword>
<evidence type="ECO:0000256" key="3">
    <source>
        <dbReference type="ARBA" id="ARBA00022989"/>
    </source>
</evidence>
<evidence type="ECO:0000313" key="7">
    <source>
        <dbReference type="Proteomes" id="UP000545037"/>
    </source>
</evidence>
<keyword evidence="3 5" id="KW-1133">Transmembrane helix</keyword>
<reference evidence="6 7" key="1">
    <citation type="submission" date="2020-08" db="EMBL/GenBank/DDBJ databases">
        <title>Genomic Encyclopedia of Type Strains, Phase IV (KMG-IV): sequencing the most valuable type-strain genomes for metagenomic binning, comparative biology and taxonomic classification.</title>
        <authorList>
            <person name="Goeker M."/>
        </authorList>
    </citation>
    <scope>NUCLEOTIDE SEQUENCE [LARGE SCALE GENOMIC DNA]</scope>
    <source>
        <strain evidence="6 7">DSM 4737</strain>
    </source>
</reference>
<gene>
    <name evidence="6" type="ORF">GGR13_001641</name>
</gene>
<dbReference type="AlphaFoldDB" id="A0A7W9CIZ6"/>
<evidence type="ECO:0000256" key="4">
    <source>
        <dbReference type="ARBA" id="ARBA00023136"/>
    </source>
</evidence>
<organism evidence="6 7">
    <name type="scientific">Brevundimonas variabilis</name>
    <dbReference type="NCBI Taxonomy" id="74312"/>
    <lineage>
        <taxon>Bacteria</taxon>
        <taxon>Pseudomonadati</taxon>
        <taxon>Pseudomonadota</taxon>
        <taxon>Alphaproteobacteria</taxon>
        <taxon>Caulobacterales</taxon>
        <taxon>Caulobacteraceae</taxon>
        <taxon>Brevundimonas</taxon>
    </lineage>
</organism>
<dbReference type="GO" id="GO:0016020">
    <property type="term" value="C:membrane"/>
    <property type="evidence" value="ECO:0007669"/>
    <property type="project" value="UniProtKB-SubCell"/>
</dbReference>
<evidence type="ECO:0000256" key="2">
    <source>
        <dbReference type="ARBA" id="ARBA00022692"/>
    </source>
</evidence>
<name>A0A7W9CIZ6_9CAUL</name>
<evidence type="ECO:0000256" key="5">
    <source>
        <dbReference type="SAM" id="Phobius"/>
    </source>
</evidence>
<keyword evidence="4 5" id="KW-0472">Membrane</keyword>
<dbReference type="InterPro" id="IPR035906">
    <property type="entry name" value="MetI-like_sf"/>
</dbReference>
<comment type="caution">
    <text evidence="6">The sequence shown here is derived from an EMBL/GenBank/DDBJ whole genome shotgun (WGS) entry which is preliminary data.</text>
</comment>
<dbReference type="Proteomes" id="UP000545037">
    <property type="component" value="Unassembled WGS sequence"/>
</dbReference>